<name>A0A1F4S3S7_UNCSA</name>
<evidence type="ECO:0000313" key="2">
    <source>
        <dbReference type="Proteomes" id="UP000177905"/>
    </source>
</evidence>
<sequence length="190" mass="21463">MPSLGNELYVEINLEGTANVSNNRYFVIFSTMESYQIPLPPPDSIDEFLEPGNDPQPGLTTKESYYTKYYSTWNAYVVIDSFGYNFVKGPFVFGTESTREIISTLGSLTNKLAFKVNLEKIFGTNIPNNVYFDIVSVDYPTNSEKILKDRISPPVYDFATISGTVVTQSDIDDPKITTSLDIKTWMVRLE</sequence>
<organism evidence="1 2">
    <name type="scientific">candidate division WOR-1 bacterium RIFOXYB2_FULL_36_35</name>
    <dbReference type="NCBI Taxonomy" id="1802578"/>
    <lineage>
        <taxon>Bacteria</taxon>
        <taxon>Bacillati</taxon>
        <taxon>Saganbacteria</taxon>
    </lineage>
</organism>
<evidence type="ECO:0000313" key="1">
    <source>
        <dbReference type="EMBL" id="OGC15085.1"/>
    </source>
</evidence>
<dbReference type="EMBL" id="MEUA01000026">
    <property type="protein sequence ID" value="OGC15085.1"/>
    <property type="molecule type" value="Genomic_DNA"/>
</dbReference>
<comment type="caution">
    <text evidence="1">The sequence shown here is derived from an EMBL/GenBank/DDBJ whole genome shotgun (WGS) entry which is preliminary data.</text>
</comment>
<proteinExistence type="predicted"/>
<gene>
    <name evidence="1" type="ORF">A2290_09295</name>
</gene>
<protein>
    <submittedName>
        <fullName evidence="1">Uncharacterized protein</fullName>
    </submittedName>
</protein>
<accession>A0A1F4S3S7</accession>
<reference evidence="1 2" key="1">
    <citation type="journal article" date="2016" name="Nat. Commun.">
        <title>Thousands of microbial genomes shed light on interconnected biogeochemical processes in an aquifer system.</title>
        <authorList>
            <person name="Anantharaman K."/>
            <person name="Brown C.T."/>
            <person name="Hug L.A."/>
            <person name="Sharon I."/>
            <person name="Castelle C.J."/>
            <person name="Probst A.J."/>
            <person name="Thomas B.C."/>
            <person name="Singh A."/>
            <person name="Wilkins M.J."/>
            <person name="Karaoz U."/>
            <person name="Brodie E.L."/>
            <person name="Williams K.H."/>
            <person name="Hubbard S.S."/>
            <person name="Banfield J.F."/>
        </authorList>
    </citation>
    <scope>NUCLEOTIDE SEQUENCE [LARGE SCALE GENOMIC DNA]</scope>
</reference>
<dbReference type="AlphaFoldDB" id="A0A1F4S3S7"/>
<dbReference type="Proteomes" id="UP000177905">
    <property type="component" value="Unassembled WGS sequence"/>
</dbReference>